<accession>T0H992</accession>
<dbReference type="EMBL" id="ATDP01000101">
    <property type="protein sequence ID" value="EQB12861.1"/>
    <property type="molecule type" value="Genomic_DNA"/>
</dbReference>
<sequence length="60" mass="7084">MLNIRNIIVLICCISNVQISQWRKSEMSHLRYRAFRLVEALCMAVLWMSSEEISRVKTLV</sequence>
<dbReference type="Proteomes" id="UP000015531">
    <property type="component" value="Unassembled WGS sequence"/>
</dbReference>
<name>T0H992_9SPHN</name>
<keyword evidence="2" id="KW-1185">Reference proteome</keyword>
<dbReference type="AlphaFoldDB" id="T0H992"/>
<proteinExistence type="predicted"/>
<organism evidence="1 2">
    <name type="scientific">Sphingobium lactosutens DS20</name>
    <dbReference type="NCBI Taxonomy" id="1331060"/>
    <lineage>
        <taxon>Bacteria</taxon>
        <taxon>Pseudomonadati</taxon>
        <taxon>Pseudomonadota</taxon>
        <taxon>Alphaproteobacteria</taxon>
        <taxon>Sphingomonadales</taxon>
        <taxon>Sphingomonadaceae</taxon>
        <taxon>Sphingobium</taxon>
    </lineage>
</organism>
<evidence type="ECO:0000313" key="2">
    <source>
        <dbReference type="Proteomes" id="UP000015531"/>
    </source>
</evidence>
<evidence type="ECO:0000313" key="1">
    <source>
        <dbReference type="EMBL" id="EQB12861.1"/>
    </source>
</evidence>
<gene>
    <name evidence="1" type="ORF">RLDS_18980</name>
</gene>
<comment type="caution">
    <text evidence="1">The sequence shown here is derived from an EMBL/GenBank/DDBJ whole genome shotgun (WGS) entry which is preliminary data.</text>
</comment>
<reference evidence="1 2" key="1">
    <citation type="journal article" date="2013" name="Genome Announc.">
        <title>Draft Genome Sequence of Sphingobium lactosutens Strain DS20T, Isolated from a Hexachlorocyclohexane Dumpsite.</title>
        <authorList>
            <person name="Kumar R."/>
            <person name="Dwivedi V."/>
            <person name="Negi V."/>
            <person name="Khurana J.P."/>
            <person name="Lal R."/>
        </authorList>
    </citation>
    <scope>NUCLEOTIDE SEQUENCE [LARGE SCALE GENOMIC DNA]</scope>
    <source>
        <strain evidence="1 2">DS20</strain>
    </source>
</reference>
<protein>
    <submittedName>
        <fullName evidence="1">Uncharacterized protein</fullName>
    </submittedName>
</protein>